<comment type="caution">
    <text evidence="5">The sequence shown here is derived from an EMBL/GenBank/DDBJ whole genome shotgun (WGS) entry which is preliminary data.</text>
</comment>
<evidence type="ECO:0000256" key="1">
    <source>
        <dbReference type="ARBA" id="ARBA00004556"/>
    </source>
</evidence>
<dbReference type="Gene3D" id="3.30.450.70">
    <property type="match status" value="1"/>
</dbReference>
<protein>
    <recommendedName>
        <fullName evidence="4">Trafficking protein particle complex subunit 2-like protein</fullName>
    </recommendedName>
</protein>
<gene>
    <name evidence="5" type="ORF">BV898_18028</name>
</gene>
<sequence length="178" mass="20039">MALCIGVMGAENQPLLIKISPNIQDPIKFHFMLHSALDVVEEKSQPLPKTPGSISGADLRELYLGLLYPSSDEVRVYGYCANTRMKMILIVEASNTTLRDNEIRTMFRRLHVAYSNMIMNPFYDVGQPISSKSFHDFVDSMIAAFGVGKLVNPTLYSVEMEYFEDVPTLTGIRLLLRS</sequence>
<keyword evidence="3" id="KW-0813">Transport</keyword>
<dbReference type="AlphaFoldDB" id="A0A9X6NGH0"/>
<dbReference type="InterPro" id="IPR011012">
    <property type="entry name" value="Longin-like_dom_sf"/>
</dbReference>
<dbReference type="GO" id="GO:0006888">
    <property type="term" value="P:endoplasmic reticulum to Golgi vesicle-mediated transport"/>
    <property type="evidence" value="ECO:0007669"/>
    <property type="project" value="InterPro"/>
</dbReference>
<dbReference type="CDD" id="cd14854">
    <property type="entry name" value="TRAPPC2L"/>
    <property type="match status" value="1"/>
</dbReference>
<dbReference type="GO" id="GO:0048471">
    <property type="term" value="C:perinuclear region of cytoplasm"/>
    <property type="evidence" value="ECO:0007669"/>
    <property type="project" value="UniProtKB-SubCell"/>
</dbReference>
<dbReference type="Pfam" id="PF04628">
    <property type="entry name" value="Sedlin_N"/>
    <property type="match status" value="1"/>
</dbReference>
<dbReference type="SUPFAM" id="SSF64356">
    <property type="entry name" value="SNARE-like"/>
    <property type="match status" value="1"/>
</dbReference>
<evidence type="ECO:0000256" key="2">
    <source>
        <dbReference type="ARBA" id="ARBA00006626"/>
    </source>
</evidence>
<keyword evidence="3" id="KW-0931">ER-Golgi transport</keyword>
<name>A0A9X6NGH0_HYPEX</name>
<evidence type="ECO:0000256" key="3">
    <source>
        <dbReference type="ARBA" id="ARBA00022892"/>
    </source>
</evidence>
<dbReference type="EMBL" id="MTYJ01000332">
    <property type="protein sequence ID" value="OWA53607.1"/>
    <property type="molecule type" value="Genomic_DNA"/>
</dbReference>
<reference evidence="6" key="1">
    <citation type="submission" date="2017-01" db="EMBL/GenBank/DDBJ databases">
        <title>Comparative genomics of anhydrobiosis in the tardigrade Hypsibius dujardini.</title>
        <authorList>
            <person name="Yoshida Y."/>
            <person name="Koutsovoulos G."/>
            <person name="Laetsch D."/>
            <person name="Stevens L."/>
            <person name="Kumar S."/>
            <person name="Horikawa D."/>
            <person name="Ishino K."/>
            <person name="Komine S."/>
            <person name="Tomita M."/>
            <person name="Blaxter M."/>
            <person name="Arakawa K."/>
        </authorList>
    </citation>
    <scope>NUCLEOTIDE SEQUENCE [LARGE SCALE GENOMIC DNA]</scope>
    <source>
        <strain evidence="6">Z151</strain>
    </source>
</reference>
<dbReference type="PANTHER" id="PTHR12403">
    <property type="entry name" value="TRAFFICKING PROTEIN PARTICLE COMPLEX SUBUNIT 2"/>
    <property type="match status" value="1"/>
</dbReference>
<evidence type="ECO:0000313" key="5">
    <source>
        <dbReference type="EMBL" id="OWA53607.1"/>
    </source>
</evidence>
<proteinExistence type="inferred from homology"/>
<dbReference type="InterPro" id="IPR044760">
    <property type="entry name" value="TRAPPC2L"/>
</dbReference>
<dbReference type="OrthoDB" id="10258445at2759"/>
<dbReference type="Proteomes" id="UP000192578">
    <property type="component" value="Unassembled WGS sequence"/>
</dbReference>
<keyword evidence="6" id="KW-1185">Reference proteome</keyword>
<comment type="subcellular location">
    <subcellularLocation>
        <location evidence="1">Cytoplasm</location>
        <location evidence="1">Perinuclear region</location>
    </subcellularLocation>
</comment>
<organism evidence="5 6">
    <name type="scientific">Hypsibius exemplaris</name>
    <name type="common">Freshwater tardigrade</name>
    <dbReference type="NCBI Taxonomy" id="2072580"/>
    <lineage>
        <taxon>Eukaryota</taxon>
        <taxon>Metazoa</taxon>
        <taxon>Ecdysozoa</taxon>
        <taxon>Tardigrada</taxon>
        <taxon>Eutardigrada</taxon>
        <taxon>Parachela</taxon>
        <taxon>Hypsibioidea</taxon>
        <taxon>Hypsibiidae</taxon>
        <taxon>Hypsibius</taxon>
    </lineage>
</organism>
<evidence type="ECO:0000256" key="4">
    <source>
        <dbReference type="ARBA" id="ARBA00024408"/>
    </source>
</evidence>
<accession>A0A9X6NGH0</accession>
<evidence type="ECO:0000313" key="6">
    <source>
        <dbReference type="Proteomes" id="UP000192578"/>
    </source>
</evidence>
<dbReference type="InterPro" id="IPR006722">
    <property type="entry name" value="Sedlin"/>
</dbReference>
<comment type="similarity">
    <text evidence="2">Belongs to the TRAPP small subunits family. Sedlin subfamily.</text>
</comment>